<organism evidence="1 2">
    <name type="scientific">Eretmocerus hayati</name>
    <dbReference type="NCBI Taxonomy" id="131215"/>
    <lineage>
        <taxon>Eukaryota</taxon>
        <taxon>Metazoa</taxon>
        <taxon>Ecdysozoa</taxon>
        <taxon>Arthropoda</taxon>
        <taxon>Hexapoda</taxon>
        <taxon>Insecta</taxon>
        <taxon>Pterygota</taxon>
        <taxon>Neoptera</taxon>
        <taxon>Endopterygota</taxon>
        <taxon>Hymenoptera</taxon>
        <taxon>Apocrita</taxon>
        <taxon>Proctotrupomorpha</taxon>
        <taxon>Chalcidoidea</taxon>
        <taxon>Aphelinidae</taxon>
        <taxon>Aphelininae</taxon>
        <taxon>Eretmocerus</taxon>
    </lineage>
</organism>
<dbReference type="Proteomes" id="UP001239111">
    <property type="component" value="Chromosome 1"/>
</dbReference>
<evidence type="ECO:0000313" key="1">
    <source>
        <dbReference type="EMBL" id="KAJ8683236.1"/>
    </source>
</evidence>
<dbReference type="EMBL" id="CM056741">
    <property type="protein sequence ID" value="KAJ8683236.1"/>
    <property type="molecule type" value="Genomic_DNA"/>
</dbReference>
<accession>A0ACC2PJM5</accession>
<proteinExistence type="predicted"/>
<evidence type="ECO:0000313" key="2">
    <source>
        <dbReference type="Proteomes" id="UP001239111"/>
    </source>
</evidence>
<reference evidence="1" key="1">
    <citation type="submission" date="2023-04" db="EMBL/GenBank/DDBJ databases">
        <title>A chromosome-level genome assembly of the parasitoid wasp Eretmocerus hayati.</title>
        <authorList>
            <person name="Zhong Y."/>
            <person name="Liu S."/>
            <person name="Liu Y."/>
        </authorList>
    </citation>
    <scope>NUCLEOTIDE SEQUENCE</scope>
    <source>
        <strain evidence="1">ZJU_SS_LIU_2023</strain>
    </source>
</reference>
<sequence length="314" mass="36044">MAGDDRNIEVTCKIEGADNESDSFSKQTLQCELVEDSNMSKRQLKKIKKREKWLKSKPEKRMRERAKAKEKRALARENNLDLGPSRKFLKTCTMAHSPCKLNVTIDLSFDDLMIEKDLAKLIKQILRCYTLNRRALAPLQFSLSSFQGKSLEEMRKHNGYENWDVKFIPDSYLEVFPRDKIVYLTSESENVIEELDTNSTYVIGGLVDHNCQKGLCHKLAVANGVRHGRLPLDKYLQMKARKVLTIDHVFEIILRVTEGKTWQEAFLLVLPERKNAKVVPAQLTDHQKEPSTTEEYGQVSVKTADTEEKSGPES</sequence>
<name>A0ACC2PJM5_9HYME</name>
<gene>
    <name evidence="1" type="ORF">QAD02_019028</name>
</gene>
<keyword evidence="2" id="KW-1185">Reference proteome</keyword>
<protein>
    <submittedName>
        <fullName evidence="1">Uncharacterized protein</fullName>
    </submittedName>
</protein>
<comment type="caution">
    <text evidence="1">The sequence shown here is derived from an EMBL/GenBank/DDBJ whole genome shotgun (WGS) entry which is preliminary data.</text>
</comment>